<evidence type="ECO:0000256" key="1">
    <source>
        <dbReference type="SAM" id="MobiDB-lite"/>
    </source>
</evidence>
<reference evidence="2 3" key="1">
    <citation type="journal article" date="2024" name="Nat. Commun.">
        <title>Phylogenomics reveals the evolutionary origins of lichenization in chlorophyte algae.</title>
        <authorList>
            <person name="Puginier C."/>
            <person name="Libourel C."/>
            <person name="Otte J."/>
            <person name="Skaloud P."/>
            <person name="Haon M."/>
            <person name="Grisel S."/>
            <person name="Petersen M."/>
            <person name="Berrin J.G."/>
            <person name="Delaux P.M."/>
            <person name="Dal Grande F."/>
            <person name="Keller J."/>
        </authorList>
    </citation>
    <scope>NUCLEOTIDE SEQUENCE [LARGE SCALE GENOMIC DNA]</scope>
    <source>
        <strain evidence="2 3">SAG 2043</strain>
    </source>
</reference>
<keyword evidence="3" id="KW-1185">Reference proteome</keyword>
<feature type="region of interest" description="Disordered" evidence="1">
    <location>
        <begin position="1"/>
        <end position="76"/>
    </location>
</feature>
<comment type="caution">
    <text evidence="2">The sequence shown here is derived from an EMBL/GenBank/DDBJ whole genome shotgun (WGS) entry which is preliminary data.</text>
</comment>
<dbReference type="Proteomes" id="UP001489004">
    <property type="component" value="Unassembled WGS sequence"/>
</dbReference>
<gene>
    <name evidence="2" type="ORF">WJX72_003571</name>
</gene>
<evidence type="ECO:0000313" key="3">
    <source>
        <dbReference type="Proteomes" id="UP001489004"/>
    </source>
</evidence>
<dbReference type="EMBL" id="JALJOR010000002">
    <property type="protein sequence ID" value="KAK9823541.1"/>
    <property type="molecule type" value="Genomic_DNA"/>
</dbReference>
<proteinExistence type="predicted"/>
<feature type="region of interest" description="Disordered" evidence="1">
    <location>
        <begin position="104"/>
        <end position="134"/>
    </location>
</feature>
<evidence type="ECO:0000313" key="2">
    <source>
        <dbReference type="EMBL" id="KAK9823541.1"/>
    </source>
</evidence>
<dbReference type="AlphaFoldDB" id="A0AAW1QPS0"/>
<sequence>MRPGRKLQSSGGGNSSWSSQGGWDNEAKENEPRNSVSRSQHAAVKQADGPSPVAAGMKSKSGEASFGSGQRQTQAAKYKALQGSNIFGGESDAANLQDATAKLQQVQVADGPPAGSAGQFRSADPGSRDISDTKKRALYQTNVFVNTAEAPSAAAEVQPVKEVPAEPAGSAGHFRSAEPGNREISDFKKKALYSTHVFGVEDNGPTAAPQVDTLSFSRIVGDIHH</sequence>
<organism evidence="2 3">
    <name type="scientific">[Myrmecia] bisecta</name>
    <dbReference type="NCBI Taxonomy" id="41462"/>
    <lineage>
        <taxon>Eukaryota</taxon>
        <taxon>Viridiplantae</taxon>
        <taxon>Chlorophyta</taxon>
        <taxon>core chlorophytes</taxon>
        <taxon>Trebouxiophyceae</taxon>
        <taxon>Trebouxiales</taxon>
        <taxon>Trebouxiaceae</taxon>
        <taxon>Myrmecia</taxon>
    </lineage>
</organism>
<accession>A0AAW1QPS0</accession>
<protein>
    <submittedName>
        <fullName evidence="2">Uncharacterized protein</fullName>
    </submittedName>
</protein>
<name>A0AAW1QPS0_9CHLO</name>
<feature type="region of interest" description="Disordered" evidence="1">
    <location>
        <begin position="151"/>
        <end position="182"/>
    </location>
</feature>